<accession>L7EWP2</accession>
<comment type="caution">
    <text evidence="2">The sequence shown here is derived from an EMBL/GenBank/DDBJ whole genome shotgun (WGS) entry which is preliminary data.</text>
</comment>
<reference evidence="2 3" key="1">
    <citation type="journal article" date="2011" name="Plasmid">
        <title>Streptomyces turgidiscabies Car8 contains a modular pathogenicity island that shares virulence genes with other actinobacterial plant pathogens.</title>
        <authorList>
            <person name="Huguet-Tapia J.C."/>
            <person name="Badger J.H."/>
            <person name="Loria R."/>
            <person name="Pettis G.S."/>
        </authorList>
    </citation>
    <scope>NUCLEOTIDE SEQUENCE [LARGE SCALE GENOMIC DNA]</scope>
    <source>
        <strain evidence="2 3">Car8</strain>
    </source>
</reference>
<evidence type="ECO:0000256" key="1">
    <source>
        <dbReference type="SAM" id="MobiDB-lite"/>
    </source>
</evidence>
<evidence type="ECO:0000313" key="2">
    <source>
        <dbReference type="EMBL" id="ELP63843.1"/>
    </source>
</evidence>
<dbReference type="AlphaFoldDB" id="L7EWP2"/>
<proteinExistence type="predicted"/>
<evidence type="ECO:0000313" key="3">
    <source>
        <dbReference type="Proteomes" id="UP000010931"/>
    </source>
</evidence>
<dbReference type="EMBL" id="AEJB01000499">
    <property type="protein sequence ID" value="ELP63843.1"/>
    <property type="molecule type" value="Genomic_DNA"/>
</dbReference>
<feature type="compositionally biased region" description="Low complexity" evidence="1">
    <location>
        <begin position="8"/>
        <end position="18"/>
    </location>
</feature>
<sequence>MRSVRTKPQPQSHSQPQQRWRRTSLTCLPRAR</sequence>
<protein>
    <submittedName>
        <fullName evidence="2">Uncharacterized protein</fullName>
    </submittedName>
</protein>
<feature type="non-terminal residue" evidence="2">
    <location>
        <position position="32"/>
    </location>
</feature>
<gene>
    <name evidence="2" type="ORF">STRTUCAR8_06615</name>
</gene>
<keyword evidence="3" id="KW-1185">Reference proteome</keyword>
<feature type="region of interest" description="Disordered" evidence="1">
    <location>
        <begin position="1"/>
        <end position="32"/>
    </location>
</feature>
<name>L7EWP2_STRT8</name>
<dbReference type="Proteomes" id="UP000010931">
    <property type="component" value="Unassembled WGS sequence"/>
</dbReference>
<organism evidence="2 3">
    <name type="scientific">Streptomyces turgidiscabies (strain Car8)</name>
    <dbReference type="NCBI Taxonomy" id="698760"/>
    <lineage>
        <taxon>Bacteria</taxon>
        <taxon>Bacillati</taxon>
        <taxon>Actinomycetota</taxon>
        <taxon>Actinomycetes</taxon>
        <taxon>Kitasatosporales</taxon>
        <taxon>Streptomycetaceae</taxon>
        <taxon>Streptomyces</taxon>
    </lineage>
</organism>